<dbReference type="AlphaFoldDB" id="A0A0C3D6E3"/>
<name>A0A0C3D6E3_9AGAM</name>
<proteinExistence type="predicted"/>
<accession>A0A0C3D6E3</accession>
<reference evidence="2" key="2">
    <citation type="submission" date="2015-01" db="EMBL/GenBank/DDBJ databases">
        <title>Evolutionary Origins and Diversification of the Mycorrhizal Mutualists.</title>
        <authorList>
            <consortium name="DOE Joint Genome Institute"/>
            <consortium name="Mycorrhizal Genomics Consortium"/>
            <person name="Kohler A."/>
            <person name="Kuo A."/>
            <person name="Nagy L.G."/>
            <person name="Floudas D."/>
            <person name="Copeland A."/>
            <person name="Barry K.W."/>
            <person name="Cichocki N."/>
            <person name="Veneault-Fourrey C."/>
            <person name="LaButti K."/>
            <person name="Lindquist E.A."/>
            <person name="Lipzen A."/>
            <person name="Lundell T."/>
            <person name="Morin E."/>
            <person name="Murat C."/>
            <person name="Riley R."/>
            <person name="Ohm R."/>
            <person name="Sun H."/>
            <person name="Tunlid A."/>
            <person name="Henrissat B."/>
            <person name="Grigoriev I.V."/>
            <person name="Hibbett D.S."/>
            <person name="Martin F."/>
        </authorList>
    </citation>
    <scope>NUCLEOTIDE SEQUENCE [LARGE SCALE GENOMIC DNA]</scope>
    <source>
        <strain evidence="2">Foug A</strain>
    </source>
</reference>
<dbReference type="OrthoDB" id="2786563at2759"/>
<dbReference type="HOGENOM" id="CLU_046568_0_0_1"/>
<gene>
    <name evidence="1" type="ORF">SCLCIDRAFT_18358</name>
</gene>
<dbReference type="InParanoid" id="A0A0C3D6E3"/>
<sequence>MTSSDSSSLSCFPEELLLRILSLCVSPPAVLPIPAPRSPLHAWDYASPYSWPLSRTRLALLCVSRQFHRITLPLFYHTLHLQSAKQLTGALKALKRRSTLTPAVRKVVFSAIWQDCDVLLTLCERVDDVDICLDLGHDRSSGVGDIEAEAFCAALARRDIVRLTIRKDPVAYLTHDRPRYMLEGLAQAIPQWTNLESVHLALRLSTSPTTIRLAAALSVAPRLRLVRSQVPAVWNNLLLLASSNSSLKKITLYDYPGYAIPRRSPFANPAIASGPDDAILGTGMYITEARKHARLFELIKAGTSFVRIRAHTTIAAVSSDADVGTRLSPSKVKELAAGLLEGRAINLSGGP</sequence>
<dbReference type="EMBL" id="KN822248">
    <property type="protein sequence ID" value="KIM51631.1"/>
    <property type="molecule type" value="Genomic_DNA"/>
</dbReference>
<evidence type="ECO:0000313" key="1">
    <source>
        <dbReference type="EMBL" id="KIM51631.1"/>
    </source>
</evidence>
<reference evidence="1 2" key="1">
    <citation type="submission" date="2014-04" db="EMBL/GenBank/DDBJ databases">
        <authorList>
            <consortium name="DOE Joint Genome Institute"/>
            <person name="Kuo A."/>
            <person name="Kohler A."/>
            <person name="Nagy L.G."/>
            <person name="Floudas D."/>
            <person name="Copeland A."/>
            <person name="Barry K.W."/>
            <person name="Cichocki N."/>
            <person name="Veneault-Fourrey C."/>
            <person name="LaButti K."/>
            <person name="Lindquist E.A."/>
            <person name="Lipzen A."/>
            <person name="Lundell T."/>
            <person name="Morin E."/>
            <person name="Murat C."/>
            <person name="Sun H."/>
            <person name="Tunlid A."/>
            <person name="Henrissat B."/>
            <person name="Grigoriev I.V."/>
            <person name="Hibbett D.S."/>
            <person name="Martin F."/>
            <person name="Nordberg H.P."/>
            <person name="Cantor M.N."/>
            <person name="Hua S.X."/>
        </authorList>
    </citation>
    <scope>NUCLEOTIDE SEQUENCE [LARGE SCALE GENOMIC DNA]</scope>
    <source>
        <strain evidence="1 2">Foug A</strain>
    </source>
</reference>
<organism evidence="1 2">
    <name type="scientific">Scleroderma citrinum Foug A</name>
    <dbReference type="NCBI Taxonomy" id="1036808"/>
    <lineage>
        <taxon>Eukaryota</taxon>
        <taxon>Fungi</taxon>
        <taxon>Dikarya</taxon>
        <taxon>Basidiomycota</taxon>
        <taxon>Agaricomycotina</taxon>
        <taxon>Agaricomycetes</taxon>
        <taxon>Agaricomycetidae</taxon>
        <taxon>Boletales</taxon>
        <taxon>Sclerodermatineae</taxon>
        <taxon>Sclerodermataceae</taxon>
        <taxon>Scleroderma</taxon>
    </lineage>
</organism>
<dbReference type="Proteomes" id="UP000053989">
    <property type="component" value="Unassembled WGS sequence"/>
</dbReference>
<evidence type="ECO:0000313" key="2">
    <source>
        <dbReference type="Proteomes" id="UP000053989"/>
    </source>
</evidence>
<protein>
    <recommendedName>
        <fullName evidence="3">F-box domain-containing protein</fullName>
    </recommendedName>
</protein>
<evidence type="ECO:0008006" key="3">
    <source>
        <dbReference type="Google" id="ProtNLM"/>
    </source>
</evidence>
<keyword evidence="2" id="KW-1185">Reference proteome</keyword>